<evidence type="ECO:0000259" key="3">
    <source>
        <dbReference type="PROSITE" id="PS50041"/>
    </source>
</evidence>
<keyword evidence="4" id="KW-1185">Reference proteome</keyword>
<sequence>MAEAITYADLRFVKAPLKKAVSIRLGPGDVDEDGELTYENVQVPSAPGGLPNSAASGLEDKAGAVCEQPTTSWRFVTSPAARQILRCHASRTQYFILSLLLTCLLLGVASICLGVRYLQVSEQLQQKSRVLEATDSSLKQQLSLKIRQLGQMEEDLQGARRELAHSQESLGEEEKALQATKEELQECRSDREKTKEALQREEQQKMNLDQRLRETQSTLKPFFTCTSPGKRMVWFNGFRENMSSTLDTCCPVGWILNERSCFYFSPTKKNWESSRNHCKFLSSDLATFHGNSEYNANEAVLDELLQSVKDTSYWIGLKQNGYWKWIDGARYSNFGCPGQQQPDLKLLRSPHCLDNGHSRADPSQHLTSLLPA</sequence>
<protein>
    <submittedName>
        <fullName evidence="5">B-cell differentiation antigen CD72 isoform X2</fullName>
    </submittedName>
</protein>
<feature type="domain" description="C-type lectin" evidence="3">
    <location>
        <begin position="257"/>
        <end position="353"/>
    </location>
</feature>
<feature type="transmembrane region" description="Helical" evidence="2">
    <location>
        <begin position="94"/>
        <end position="118"/>
    </location>
</feature>
<dbReference type="InterPro" id="IPR016187">
    <property type="entry name" value="CTDL_fold"/>
</dbReference>
<name>A0ABM3Y2A1_ERIEU</name>
<evidence type="ECO:0000256" key="2">
    <source>
        <dbReference type="SAM" id="Phobius"/>
    </source>
</evidence>
<accession>A0ABM3Y2A1</accession>
<evidence type="ECO:0000313" key="5">
    <source>
        <dbReference type="RefSeq" id="XP_060055199.1"/>
    </source>
</evidence>
<dbReference type="PANTHER" id="PTHR15028:SF6">
    <property type="entry name" value="B-CELL DIFFERENTIATION ANTIGEN CD72"/>
    <property type="match status" value="1"/>
</dbReference>
<organism evidence="4 5">
    <name type="scientific">Erinaceus europaeus</name>
    <name type="common">Western European hedgehog</name>
    <dbReference type="NCBI Taxonomy" id="9365"/>
    <lineage>
        <taxon>Eukaryota</taxon>
        <taxon>Metazoa</taxon>
        <taxon>Chordata</taxon>
        <taxon>Craniata</taxon>
        <taxon>Vertebrata</taxon>
        <taxon>Euteleostomi</taxon>
        <taxon>Mammalia</taxon>
        <taxon>Eutheria</taxon>
        <taxon>Laurasiatheria</taxon>
        <taxon>Eulipotyphla</taxon>
        <taxon>Erinaceidae</taxon>
        <taxon>Erinaceinae</taxon>
        <taxon>Erinaceus</taxon>
    </lineage>
</organism>
<dbReference type="Pfam" id="PF00059">
    <property type="entry name" value="Lectin_C"/>
    <property type="match status" value="1"/>
</dbReference>
<feature type="coiled-coil region" evidence="1">
    <location>
        <begin position="142"/>
        <end position="218"/>
    </location>
</feature>
<gene>
    <name evidence="5" type="primary">CD72</name>
</gene>
<dbReference type="InterPro" id="IPR001304">
    <property type="entry name" value="C-type_lectin-like"/>
</dbReference>
<dbReference type="RefSeq" id="XP_060055199.1">
    <property type="nucleotide sequence ID" value="XM_060199216.1"/>
</dbReference>
<dbReference type="SUPFAM" id="SSF56436">
    <property type="entry name" value="C-type lectin-like"/>
    <property type="match status" value="1"/>
</dbReference>
<dbReference type="PANTHER" id="PTHR15028">
    <property type="entry name" value="CD72-RELATED"/>
    <property type="match status" value="1"/>
</dbReference>
<reference evidence="5" key="1">
    <citation type="submission" date="2025-08" db="UniProtKB">
        <authorList>
            <consortium name="RefSeq"/>
        </authorList>
    </citation>
    <scope>IDENTIFICATION</scope>
</reference>
<keyword evidence="2" id="KW-0472">Membrane</keyword>
<evidence type="ECO:0000313" key="4">
    <source>
        <dbReference type="Proteomes" id="UP001652624"/>
    </source>
</evidence>
<dbReference type="GeneID" id="103113363"/>
<dbReference type="PROSITE" id="PS50041">
    <property type="entry name" value="C_TYPE_LECTIN_2"/>
    <property type="match status" value="1"/>
</dbReference>
<dbReference type="Gene3D" id="3.10.100.10">
    <property type="entry name" value="Mannose-Binding Protein A, subunit A"/>
    <property type="match status" value="1"/>
</dbReference>
<evidence type="ECO:0000256" key="1">
    <source>
        <dbReference type="SAM" id="Coils"/>
    </source>
</evidence>
<dbReference type="InterPro" id="IPR016186">
    <property type="entry name" value="C-type_lectin-like/link_sf"/>
</dbReference>
<dbReference type="Proteomes" id="UP001652624">
    <property type="component" value="Chromosome 10"/>
</dbReference>
<dbReference type="InterPro" id="IPR039689">
    <property type="entry name" value="CD72"/>
</dbReference>
<keyword evidence="1" id="KW-0175">Coiled coil</keyword>
<keyword evidence="2" id="KW-0812">Transmembrane</keyword>
<keyword evidence="2" id="KW-1133">Transmembrane helix</keyword>
<proteinExistence type="predicted"/>
<dbReference type="SMART" id="SM00034">
    <property type="entry name" value="CLECT"/>
    <property type="match status" value="1"/>
</dbReference>